<accession>A0ABS3ICW2</accession>
<comment type="caution">
    <text evidence="1">The sequence shown here is derived from an EMBL/GenBank/DDBJ whole genome shotgun (WGS) entry which is preliminary data.</text>
</comment>
<dbReference type="EMBL" id="JAFMPK010000045">
    <property type="protein sequence ID" value="MBO0609887.1"/>
    <property type="molecule type" value="Genomic_DNA"/>
</dbReference>
<sequence length="125" mass="13570">MDAAALLADGQYSFDDLVEMFDDDYIEHDAGAEALMLVEATLATRGLRELPVTEGLTAESISAVVDDTRAAWLVEHAPRVLGPGSEEFELWSESDSFNGWAERAIRSVAELRNILTAVEGQGSLL</sequence>
<protein>
    <submittedName>
        <fullName evidence="1">DUF4259 domain-containing protein</fullName>
    </submittedName>
</protein>
<dbReference type="InterPro" id="IPR025355">
    <property type="entry name" value="DUF4259"/>
</dbReference>
<dbReference type="Proteomes" id="UP000664617">
    <property type="component" value="Unassembled WGS sequence"/>
</dbReference>
<organism evidence="1 2">
    <name type="scientific">Myceligenerans salitolerans</name>
    <dbReference type="NCBI Taxonomy" id="1230528"/>
    <lineage>
        <taxon>Bacteria</taxon>
        <taxon>Bacillati</taxon>
        <taxon>Actinomycetota</taxon>
        <taxon>Actinomycetes</taxon>
        <taxon>Micrococcales</taxon>
        <taxon>Promicromonosporaceae</taxon>
        <taxon>Myceligenerans</taxon>
    </lineage>
</organism>
<reference evidence="2" key="1">
    <citation type="submission" date="2023-07" db="EMBL/GenBank/DDBJ databases">
        <title>Myceligenerans salitolerans sp. nov., a halotolerant actinomycete isolated from a salt lake in Xinjiang, China.</title>
        <authorList>
            <person name="Guan T."/>
        </authorList>
    </citation>
    <scope>NUCLEOTIDE SEQUENCE [LARGE SCALE GENOMIC DNA]</scope>
    <source>
        <strain evidence="2">XHU 5031</strain>
    </source>
</reference>
<name>A0ABS3ICW2_9MICO</name>
<keyword evidence="2" id="KW-1185">Reference proteome</keyword>
<proteinExistence type="predicted"/>
<evidence type="ECO:0000313" key="2">
    <source>
        <dbReference type="Proteomes" id="UP000664617"/>
    </source>
</evidence>
<evidence type="ECO:0000313" key="1">
    <source>
        <dbReference type="EMBL" id="MBO0609887.1"/>
    </source>
</evidence>
<dbReference type="Pfam" id="PF14078">
    <property type="entry name" value="DUF4259"/>
    <property type="match status" value="1"/>
</dbReference>
<gene>
    <name evidence="1" type="ORF">J0911_12705</name>
</gene>